<dbReference type="InParanoid" id="A0A2R5GVA6"/>
<evidence type="ECO:0000313" key="5">
    <source>
        <dbReference type="Proteomes" id="UP000241890"/>
    </source>
</evidence>
<dbReference type="SUPFAM" id="SSF64268">
    <property type="entry name" value="PX domain"/>
    <property type="match status" value="1"/>
</dbReference>
<dbReference type="Gene3D" id="3.30.1520.10">
    <property type="entry name" value="Phox-like domain"/>
    <property type="match status" value="1"/>
</dbReference>
<keyword evidence="5" id="KW-1185">Reference proteome</keyword>
<name>A0A2R5GVA6_9STRA</name>
<sequence length="587" mass="63663">MAACEDDATDAVAVAEGRSRERVRSLRGVWQMYSVASERHDASPIVAKDSPHELLSASVQDIRFDQDRLVFASQDGTQKIEVQVPSEVSRHQSRSASSASITCNLSALDNGAEAPVRFEYETPRGRVIDERRVFRNGTRLEQKLSIVAKTDPSCQGAETTAEAVLEKRYFKRKSGTNVARAVLPSQQKLRLLGYLLLSQIPLMLVVPSRVWGSFLCAFHTVALFLVVFWSPVSRVKGALATSAATSAKPELTTIATSKTSSSSSSSSSSMASSSDSMPSTLVNHDKSSISSDGTKESPRSHVRSRSLISTTSSISSASSAPILVSAVGGRVRQPRLQASESARARTAAAAIAAAAAAPGSSSDTALLASRPEVAAHFKAHGVANVVVSISQLRRRKRSLSSYCEFELLVRRLGSLSTNGNIPFSDTQGDCSQRSQWTVWHKYSSILDFHNLLGDLLENENTRHSIFTRIVPPIPQQSGASLLSVTRSRRKQEDLLQRRMAGLDEFLVRVLGPEADPDVRFKALADVRVQRFLGLSPSVSGSESLARTESQRLFRRKPSIVAENTQAQAQSTSARTSLQKKGKLAAKR</sequence>
<keyword evidence="2" id="KW-0472">Membrane</keyword>
<evidence type="ECO:0000256" key="2">
    <source>
        <dbReference type="SAM" id="Phobius"/>
    </source>
</evidence>
<feature type="region of interest" description="Disordered" evidence="1">
    <location>
        <begin position="555"/>
        <end position="587"/>
    </location>
</feature>
<feature type="domain" description="PX" evidence="3">
    <location>
        <begin position="383"/>
        <end position="539"/>
    </location>
</feature>
<evidence type="ECO:0000259" key="3">
    <source>
        <dbReference type="PROSITE" id="PS50195"/>
    </source>
</evidence>
<dbReference type="GO" id="GO:0035091">
    <property type="term" value="F:phosphatidylinositol binding"/>
    <property type="evidence" value="ECO:0007669"/>
    <property type="project" value="InterPro"/>
</dbReference>
<dbReference type="InterPro" id="IPR036871">
    <property type="entry name" value="PX_dom_sf"/>
</dbReference>
<evidence type="ECO:0000313" key="4">
    <source>
        <dbReference type="EMBL" id="GBG34495.1"/>
    </source>
</evidence>
<feature type="compositionally biased region" description="Basic and acidic residues" evidence="1">
    <location>
        <begin position="283"/>
        <end position="299"/>
    </location>
</feature>
<proteinExistence type="predicted"/>
<gene>
    <name evidence="4" type="ORF">FCC1311_107192</name>
</gene>
<protein>
    <recommendedName>
        <fullName evidence="3">PX domain-containing protein</fullName>
    </recommendedName>
</protein>
<comment type="caution">
    <text evidence="4">The sequence shown here is derived from an EMBL/GenBank/DDBJ whole genome shotgun (WGS) entry which is preliminary data.</text>
</comment>
<dbReference type="EMBL" id="BEYU01000197">
    <property type="protein sequence ID" value="GBG34495.1"/>
    <property type="molecule type" value="Genomic_DNA"/>
</dbReference>
<dbReference type="AlphaFoldDB" id="A0A2R5GVA6"/>
<organism evidence="4 5">
    <name type="scientific">Hondaea fermentalgiana</name>
    <dbReference type="NCBI Taxonomy" id="2315210"/>
    <lineage>
        <taxon>Eukaryota</taxon>
        <taxon>Sar</taxon>
        <taxon>Stramenopiles</taxon>
        <taxon>Bigyra</taxon>
        <taxon>Labyrinthulomycetes</taxon>
        <taxon>Thraustochytrida</taxon>
        <taxon>Thraustochytriidae</taxon>
        <taxon>Hondaea</taxon>
    </lineage>
</organism>
<feature type="compositionally biased region" description="Basic residues" evidence="1">
    <location>
        <begin position="577"/>
        <end position="587"/>
    </location>
</feature>
<dbReference type="PROSITE" id="PS50195">
    <property type="entry name" value="PX"/>
    <property type="match status" value="1"/>
</dbReference>
<reference evidence="4 5" key="1">
    <citation type="submission" date="2017-12" db="EMBL/GenBank/DDBJ databases">
        <title>Sequencing, de novo assembly and annotation of complete genome of a new Thraustochytrid species, strain FCC1311.</title>
        <authorList>
            <person name="Sedici K."/>
            <person name="Godart F."/>
            <person name="Aiese Cigliano R."/>
            <person name="Sanseverino W."/>
            <person name="Barakat M."/>
            <person name="Ortet P."/>
            <person name="Marechal E."/>
            <person name="Cagnac O."/>
            <person name="Amato A."/>
        </authorList>
    </citation>
    <scope>NUCLEOTIDE SEQUENCE [LARGE SCALE GENOMIC DNA]</scope>
</reference>
<keyword evidence="2" id="KW-0812">Transmembrane</keyword>
<evidence type="ECO:0000256" key="1">
    <source>
        <dbReference type="SAM" id="MobiDB-lite"/>
    </source>
</evidence>
<keyword evidence="2" id="KW-1133">Transmembrane helix</keyword>
<dbReference type="Proteomes" id="UP000241890">
    <property type="component" value="Unassembled WGS sequence"/>
</dbReference>
<feature type="region of interest" description="Disordered" evidence="1">
    <location>
        <begin position="252"/>
        <end position="306"/>
    </location>
</feature>
<dbReference type="InterPro" id="IPR001683">
    <property type="entry name" value="PX_dom"/>
</dbReference>
<feature type="compositionally biased region" description="Polar residues" evidence="1">
    <location>
        <begin position="561"/>
        <end position="576"/>
    </location>
</feature>
<feature type="compositionally biased region" description="Low complexity" evidence="1">
    <location>
        <begin position="252"/>
        <end position="280"/>
    </location>
</feature>
<accession>A0A2R5GVA6</accession>
<dbReference type="Pfam" id="PF00787">
    <property type="entry name" value="PX"/>
    <property type="match status" value="1"/>
</dbReference>
<feature type="transmembrane region" description="Helical" evidence="2">
    <location>
        <begin position="212"/>
        <end position="232"/>
    </location>
</feature>